<dbReference type="Proteomes" id="UP000070657">
    <property type="component" value="Unassembled WGS sequence"/>
</dbReference>
<gene>
    <name evidence="12" type="ORF">AKJ66_03665</name>
</gene>
<evidence type="ECO:0000256" key="3">
    <source>
        <dbReference type="ARBA" id="ARBA00004819"/>
    </source>
</evidence>
<dbReference type="InterPro" id="IPR015421">
    <property type="entry name" value="PyrdxlP-dep_Trfase_major"/>
</dbReference>
<keyword evidence="9" id="KW-0627">Porphyrin biosynthesis</keyword>
<dbReference type="GO" id="GO:0008483">
    <property type="term" value="F:transaminase activity"/>
    <property type="evidence" value="ECO:0007669"/>
    <property type="project" value="InterPro"/>
</dbReference>
<dbReference type="GO" id="GO:0030170">
    <property type="term" value="F:pyridoxal phosphate binding"/>
    <property type="evidence" value="ECO:0007669"/>
    <property type="project" value="InterPro"/>
</dbReference>
<dbReference type="SUPFAM" id="SSF53383">
    <property type="entry name" value="PLP-dependent transferases"/>
    <property type="match status" value="1"/>
</dbReference>
<dbReference type="PATRIC" id="fig|1698265.3.peg.800"/>
<dbReference type="InterPro" id="IPR049704">
    <property type="entry name" value="Aminotrans_3_PPA_site"/>
</dbReference>
<evidence type="ECO:0000256" key="5">
    <source>
        <dbReference type="ARBA" id="ARBA00012143"/>
    </source>
</evidence>
<dbReference type="EMBL" id="LHXP01000050">
    <property type="protein sequence ID" value="KXA92711.1"/>
    <property type="molecule type" value="Genomic_DNA"/>
</dbReference>
<comment type="catalytic activity">
    <reaction evidence="1">
        <text>(S)-4-amino-5-oxopentanoate = 5-aminolevulinate</text>
        <dbReference type="Rhea" id="RHEA:14265"/>
        <dbReference type="ChEBI" id="CHEBI:57501"/>
        <dbReference type="ChEBI" id="CHEBI:356416"/>
        <dbReference type="EC" id="5.4.3.8"/>
    </reaction>
</comment>
<keyword evidence="8" id="KW-0413">Isomerase</keyword>
<dbReference type="AlphaFoldDB" id="A0A133UET0"/>
<evidence type="ECO:0000256" key="6">
    <source>
        <dbReference type="ARBA" id="ARBA00015416"/>
    </source>
</evidence>
<evidence type="ECO:0000256" key="9">
    <source>
        <dbReference type="ARBA" id="ARBA00023244"/>
    </source>
</evidence>
<name>A0A133UET0_9EURY</name>
<comment type="pathway">
    <text evidence="3">Porphyrin-containing compound metabolism; protoporphyrin-IX biosynthesis; 5-aminolevulinate from L-glutamyl-tRNA(Glu): step 2/2.</text>
</comment>
<comment type="caution">
    <text evidence="12">The sequence shown here is derived from an EMBL/GenBank/DDBJ whole genome shotgun (WGS) entry which is preliminary data.</text>
</comment>
<accession>A0A133UET0</accession>
<reference evidence="12 13" key="1">
    <citation type="journal article" date="2016" name="Sci. Rep.">
        <title>Metabolic traits of an uncultured archaeal lineage -MSBL1- from brine pools of the Red Sea.</title>
        <authorList>
            <person name="Mwirichia R."/>
            <person name="Alam I."/>
            <person name="Rashid M."/>
            <person name="Vinu M."/>
            <person name="Ba-Alawi W."/>
            <person name="Anthony Kamau A."/>
            <person name="Kamanda Ngugi D."/>
            <person name="Goker M."/>
            <person name="Klenk H.P."/>
            <person name="Bajic V."/>
            <person name="Stingl U."/>
        </authorList>
    </citation>
    <scope>NUCLEOTIDE SEQUENCE [LARGE SCALE GENOMIC DNA]</scope>
    <source>
        <strain evidence="12">SCGC-AAA259E22</strain>
    </source>
</reference>
<evidence type="ECO:0000256" key="8">
    <source>
        <dbReference type="ARBA" id="ARBA00023235"/>
    </source>
</evidence>
<evidence type="ECO:0000313" key="13">
    <source>
        <dbReference type="Proteomes" id="UP000070657"/>
    </source>
</evidence>
<dbReference type="PROSITE" id="PS00600">
    <property type="entry name" value="AA_TRANSFER_CLASS_3"/>
    <property type="match status" value="1"/>
</dbReference>
<dbReference type="FunFam" id="3.40.640.10:FF:000021">
    <property type="entry name" value="Glutamate-1-semialdehyde 2,1-aminomutase"/>
    <property type="match status" value="1"/>
</dbReference>
<evidence type="ECO:0000256" key="1">
    <source>
        <dbReference type="ARBA" id="ARBA00001579"/>
    </source>
</evidence>
<evidence type="ECO:0000256" key="2">
    <source>
        <dbReference type="ARBA" id="ARBA00001933"/>
    </source>
</evidence>
<comment type="cofactor">
    <cofactor evidence="2">
        <name>pyridoxal 5'-phosphate</name>
        <dbReference type="ChEBI" id="CHEBI:597326"/>
    </cofactor>
</comment>
<dbReference type="InterPro" id="IPR015422">
    <property type="entry name" value="PyrdxlP-dep_Trfase_small"/>
</dbReference>
<dbReference type="Gene3D" id="3.40.640.10">
    <property type="entry name" value="Type I PLP-dependent aspartate aminotransferase-like (Major domain)"/>
    <property type="match status" value="1"/>
</dbReference>
<dbReference type="Pfam" id="PF00202">
    <property type="entry name" value="Aminotran_3"/>
    <property type="match status" value="1"/>
</dbReference>
<protein>
    <recommendedName>
        <fullName evidence="6">Glutamate-1-semialdehyde 2,1-aminomutase</fullName>
        <ecNumber evidence="5">5.4.3.8</ecNumber>
    </recommendedName>
    <alternativeName>
        <fullName evidence="10">Glutamate-1-semialdehyde aminotransferase</fullName>
    </alternativeName>
</protein>
<sequence>MSKRKFDKSKKVYERARDVVPSGTSSNFRGHPIWDPHPISLESGEGSKVYDVDGNEYIDMFLSFGPMILGHSHPKMQEAVKEQIEKGTMLGTVCELEAEVAEKFCEMVPCADMVRFTNSGTESTMHAIRTARAYTGKEKILKFEGNYHGMHDYVLANVHPPKDVRGLKIKPNKIGVPGVPDDTLNSVMIAPWNEPEIAEKIIKRNANELGAVIVEPVAANMGTVLPKKEFLETLREQTEKHDIIFIFDEVMTGFRIARGGAQEYFDIKPDMATFSKALGGGYPIGAFTGKKEIMGEIHPEKIPHGGTYNANQLCLAATQTVLNELDKENGKAYDHMYEVGEKIINGIEDIAEDSRHQITVQGLGPIFQMFFTEKSELNNWREIQENVDFEKFKEFAWECLDRGVYIFPSVCERNFVSTAHTTEDADKVIETIGESLNSIDE</sequence>
<evidence type="ECO:0000256" key="7">
    <source>
        <dbReference type="ARBA" id="ARBA00022898"/>
    </source>
</evidence>
<comment type="similarity">
    <text evidence="4">Belongs to the class-III pyridoxal-phosphate-dependent aminotransferase family. HemL subfamily.</text>
</comment>
<dbReference type="NCBIfam" id="NF000818">
    <property type="entry name" value="PRK00062.1"/>
    <property type="match status" value="1"/>
</dbReference>
<dbReference type="EC" id="5.4.3.8" evidence="5"/>
<dbReference type="InterPro" id="IPR015424">
    <property type="entry name" value="PyrdxlP-dep_Trfase"/>
</dbReference>
<dbReference type="InterPro" id="IPR005814">
    <property type="entry name" value="Aminotrans_3"/>
</dbReference>
<evidence type="ECO:0000313" key="12">
    <source>
        <dbReference type="EMBL" id="KXA92711.1"/>
    </source>
</evidence>
<evidence type="ECO:0000256" key="4">
    <source>
        <dbReference type="ARBA" id="ARBA00008981"/>
    </source>
</evidence>
<keyword evidence="7 11" id="KW-0663">Pyridoxal phosphate</keyword>
<keyword evidence="13" id="KW-1185">Reference proteome</keyword>
<dbReference type="CDD" id="cd00610">
    <property type="entry name" value="OAT_like"/>
    <property type="match status" value="1"/>
</dbReference>
<dbReference type="Gene3D" id="3.90.1150.10">
    <property type="entry name" value="Aspartate Aminotransferase, domain 1"/>
    <property type="match status" value="1"/>
</dbReference>
<dbReference type="GO" id="GO:0042286">
    <property type="term" value="F:glutamate-1-semialdehyde 2,1-aminomutase activity"/>
    <property type="evidence" value="ECO:0007669"/>
    <property type="project" value="UniProtKB-EC"/>
</dbReference>
<evidence type="ECO:0000256" key="11">
    <source>
        <dbReference type="RuleBase" id="RU003560"/>
    </source>
</evidence>
<dbReference type="GO" id="GO:0006779">
    <property type="term" value="P:porphyrin-containing compound biosynthetic process"/>
    <property type="evidence" value="ECO:0007669"/>
    <property type="project" value="UniProtKB-KW"/>
</dbReference>
<dbReference type="PANTHER" id="PTHR43713">
    <property type="entry name" value="GLUTAMATE-1-SEMIALDEHYDE 2,1-AMINOMUTASE"/>
    <property type="match status" value="1"/>
</dbReference>
<evidence type="ECO:0000256" key="10">
    <source>
        <dbReference type="ARBA" id="ARBA00031365"/>
    </source>
</evidence>
<dbReference type="PANTHER" id="PTHR43713:SF3">
    <property type="entry name" value="GLUTAMATE-1-SEMIALDEHYDE 2,1-AMINOMUTASE 1, CHLOROPLASTIC-RELATED"/>
    <property type="match status" value="1"/>
</dbReference>
<organism evidence="12 13">
    <name type="scientific">candidate division MSBL1 archaeon SCGC-AAA259E22</name>
    <dbReference type="NCBI Taxonomy" id="1698265"/>
    <lineage>
        <taxon>Archaea</taxon>
        <taxon>Methanobacteriati</taxon>
        <taxon>Methanobacteriota</taxon>
        <taxon>candidate division MSBL1</taxon>
    </lineage>
</organism>
<proteinExistence type="inferred from homology"/>